<reference evidence="9 10" key="1">
    <citation type="journal article" date="2014" name="Nat. Commun.">
        <title>Molecular traces of alternative social organization in a termite genome.</title>
        <authorList>
            <person name="Terrapon N."/>
            <person name="Li C."/>
            <person name="Robertson H.M."/>
            <person name="Ji L."/>
            <person name="Meng X."/>
            <person name="Booth W."/>
            <person name="Chen Z."/>
            <person name="Childers C.P."/>
            <person name="Glastad K.M."/>
            <person name="Gokhale K."/>
            <person name="Gowin J."/>
            <person name="Gronenberg W."/>
            <person name="Hermansen R.A."/>
            <person name="Hu H."/>
            <person name="Hunt B.G."/>
            <person name="Huylmans A.K."/>
            <person name="Khalil S.M."/>
            <person name="Mitchell R.D."/>
            <person name="Munoz-Torres M.C."/>
            <person name="Mustard J.A."/>
            <person name="Pan H."/>
            <person name="Reese J.T."/>
            <person name="Scharf M.E."/>
            <person name="Sun F."/>
            <person name="Vogel H."/>
            <person name="Xiao J."/>
            <person name="Yang W."/>
            <person name="Yang Z."/>
            <person name="Yang Z."/>
            <person name="Zhou J."/>
            <person name="Zhu J."/>
            <person name="Brent C.S."/>
            <person name="Elsik C.G."/>
            <person name="Goodisman M.A."/>
            <person name="Liberles D.A."/>
            <person name="Roe R.M."/>
            <person name="Vargo E.L."/>
            <person name="Vilcinskas A."/>
            <person name="Wang J."/>
            <person name="Bornberg-Bauer E."/>
            <person name="Korb J."/>
            <person name="Zhang G."/>
            <person name="Liebig J."/>
        </authorList>
    </citation>
    <scope>NUCLEOTIDE SEQUENCE [LARGE SCALE GENOMIC DNA]</scope>
    <source>
        <tissue evidence="9">Whole organism</tissue>
    </source>
</reference>
<evidence type="ECO:0000313" key="10">
    <source>
        <dbReference type="Proteomes" id="UP000027135"/>
    </source>
</evidence>
<dbReference type="GO" id="GO:0031087">
    <property type="term" value="P:deadenylation-independent decapping of nuclear-transcribed mRNA"/>
    <property type="evidence" value="ECO:0007669"/>
    <property type="project" value="InterPro"/>
</dbReference>
<dbReference type="InterPro" id="IPR019050">
    <property type="entry name" value="FDF_dom"/>
</dbReference>
<proteinExistence type="inferred from homology"/>
<gene>
    <name evidence="9" type="ORF">L798_15023</name>
</gene>
<dbReference type="SUPFAM" id="SSF64153">
    <property type="entry name" value="YjeF N-terminal domain-like"/>
    <property type="match status" value="1"/>
</dbReference>
<dbReference type="PANTHER" id="PTHR13612:SF0">
    <property type="entry name" value="ENHANCER OF MRNA-DECAPPING PROTEIN 3"/>
    <property type="match status" value="1"/>
</dbReference>
<dbReference type="Gene3D" id="3.40.50.10260">
    <property type="entry name" value="YjeF N-terminal domain"/>
    <property type="match status" value="1"/>
</dbReference>
<dbReference type="FunCoup" id="A0A067R114">
    <property type="interactions" value="1194"/>
</dbReference>
<dbReference type="AlphaFoldDB" id="A0A067R114"/>
<dbReference type="Gene3D" id="2.30.30.100">
    <property type="match status" value="1"/>
</dbReference>
<dbReference type="OrthoDB" id="10030313at2759"/>
<dbReference type="STRING" id="136037.A0A067R114"/>
<evidence type="ECO:0000256" key="4">
    <source>
        <dbReference type="ARBA" id="ARBA00022490"/>
    </source>
</evidence>
<evidence type="ECO:0000256" key="3">
    <source>
        <dbReference type="ARBA" id="ARBA00015797"/>
    </source>
</evidence>
<dbReference type="GO" id="GO:0003729">
    <property type="term" value="F:mRNA binding"/>
    <property type="evidence" value="ECO:0007669"/>
    <property type="project" value="InterPro"/>
</dbReference>
<keyword evidence="4" id="KW-0963">Cytoplasm</keyword>
<comment type="subcellular location">
    <subcellularLocation>
        <location evidence="1">Cytoplasm</location>
        <location evidence="1">P-body</location>
    </subcellularLocation>
</comment>
<dbReference type="InterPro" id="IPR047575">
    <property type="entry name" value="Sm"/>
</dbReference>
<accession>A0A067R114</accession>
<sequence length="464" mass="51243">MVEQYVGYTVSVTCRNDLGSYQGQISSVDREEQTITLKKAFKNGIPYHLPEVKLRGSDINNLSIIEAASDALVTGPSSSTVAVKKPVPKRAGRSVSESLASIKGTQMRDSPRKSAEDCGVHTPNACDVNRTPSKKDRFRQRWSEKDEACFGTPIDNIIDQDFDFEKNLALFNKQAVYDEINAQRPDIVRHADTSRRSQKYRHDQNVIESTPAMYRQVVVPTPGLKEYVTDDGLVIPSVTPDTRHQLLLVAERLGLTEERQAELMGRAATEMALQLLGGGHRLNPHNVHQWPTVVSLCGSHRQGAIAVNCARQLASHGVKTVVFLLDPTHLTTQLTHELALFRHTNNKLITTVQELPTVAVDLIVLALAGEQGNQLHQARYRAAAEWANENRAPVLALDPPPAGTPGVDTKFSLVPLLPLAHSLENGKIYLCNLAFPLQVFREVGIEYSSPFGPKFVIPLHPNDT</sequence>
<dbReference type="InterPro" id="IPR036652">
    <property type="entry name" value="YjeF_N_dom_sf"/>
</dbReference>
<dbReference type="PROSITE" id="PS51512">
    <property type="entry name" value="DFDF"/>
    <property type="match status" value="1"/>
</dbReference>
<feature type="domain" description="YjeF N-terminal" evidence="6">
    <location>
        <begin position="242"/>
        <end position="441"/>
    </location>
</feature>
<evidence type="ECO:0000259" key="8">
    <source>
        <dbReference type="PROSITE" id="PS52002"/>
    </source>
</evidence>
<evidence type="ECO:0000259" key="7">
    <source>
        <dbReference type="PROSITE" id="PS51512"/>
    </source>
</evidence>
<dbReference type="Proteomes" id="UP000027135">
    <property type="component" value="Unassembled WGS sequence"/>
</dbReference>
<dbReference type="InterPro" id="IPR025762">
    <property type="entry name" value="DFDF"/>
</dbReference>
<dbReference type="SMART" id="SM01199">
    <property type="entry name" value="FDF"/>
    <property type="match status" value="1"/>
</dbReference>
<dbReference type="PROSITE" id="PS51385">
    <property type="entry name" value="YJEF_N"/>
    <property type="match status" value="1"/>
</dbReference>
<dbReference type="PROSITE" id="PS52002">
    <property type="entry name" value="SM"/>
    <property type="match status" value="1"/>
</dbReference>
<organism evidence="9 10">
    <name type="scientific">Zootermopsis nevadensis</name>
    <name type="common">Dampwood termite</name>
    <dbReference type="NCBI Taxonomy" id="136037"/>
    <lineage>
        <taxon>Eukaryota</taxon>
        <taxon>Metazoa</taxon>
        <taxon>Ecdysozoa</taxon>
        <taxon>Arthropoda</taxon>
        <taxon>Hexapoda</taxon>
        <taxon>Insecta</taxon>
        <taxon>Pterygota</taxon>
        <taxon>Neoptera</taxon>
        <taxon>Polyneoptera</taxon>
        <taxon>Dictyoptera</taxon>
        <taxon>Blattodea</taxon>
        <taxon>Blattoidea</taxon>
        <taxon>Termitoidae</taxon>
        <taxon>Termopsidae</taxon>
        <taxon>Zootermopsis</taxon>
    </lineage>
</organism>
<protein>
    <recommendedName>
        <fullName evidence="3">Enhancer of mRNA-decapping protein 3</fullName>
    </recommendedName>
</protein>
<dbReference type="Pfam" id="PF03853">
    <property type="entry name" value="YjeF_N"/>
    <property type="match status" value="1"/>
</dbReference>
<dbReference type="InterPro" id="IPR034107">
    <property type="entry name" value="Lsm16_N"/>
</dbReference>
<evidence type="ECO:0000313" key="9">
    <source>
        <dbReference type="EMBL" id="KDR11216.1"/>
    </source>
</evidence>
<dbReference type="PANTHER" id="PTHR13612">
    <property type="entry name" value="ENHANCER OF MRNA-DECAPPING PROTEIN 3"/>
    <property type="match status" value="1"/>
</dbReference>
<keyword evidence="10" id="KW-1185">Reference proteome</keyword>
<dbReference type="eggNOG" id="KOG2585">
    <property type="taxonomic scope" value="Eukaryota"/>
</dbReference>
<dbReference type="InParanoid" id="A0A067R114"/>
<evidence type="ECO:0000256" key="2">
    <source>
        <dbReference type="ARBA" id="ARBA00006610"/>
    </source>
</evidence>
<name>A0A067R114_ZOONE</name>
<dbReference type="EMBL" id="KK853111">
    <property type="protein sequence ID" value="KDR11216.1"/>
    <property type="molecule type" value="Genomic_DNA"/>
</dbReference>
<dbReference type="GO" id="GO:0033962">
    <property type="term" value="P:P-body assembly"/>
    <property type="evidence" value="ECO:0007669"/>
    <property type="project" value="TreeGrafter"/>
</dbReference>
<evidence type="ECO:0000256" key="1">
    <source>
        <dbReference type="ARBA" id="ARBA00004201"/>
    </source>
</evidence>
<dbReference type="InterPro" id="IPR025609">
    <property type="entry name" value="Lsm14-like_N"/>
</dbReference>
<dbReference type="GO" id="GO:0000932">
    <property type="term" value="C:P-body"/>
    <property type="evidence" value="ECO:0007669"/>
    <property type="project" value="UniProtKB-SubCell"/>
</dbReference>
<feature type="compositionally biased region" description="Polar residues" evidence="5">
    <location>
        <begin position="95"/>
        <end position="108"/>
    </location>
</feature>
<feature type="region of interest" description="Disordered" evidence="5">
    <location>
        <begin position="92"/>
        <end position="118"/>
    </location>
</feature>
<comment type="similarity">
    <text evidence="2">Belongs to the EDC3 family.</text>
</comment>
<feature type="domain" description="DFDF" evidence="7">
    <location>
        <begin position="150"/>
        <end position="186"/>
    </location>
</feature>
<dbReference type="OMA" id="NHQWPKI"/>
<evidence type="ECO:0000256" key="5">
    <source>
        <dbReference type="SAM" id="MobiDB-lite"/>
    </source>
</evidence>
<dbReference type="CDD" id="cd01737">
    <property type="entry name" value="LSm16_N"/>
    <property type="match status" value="1"/>
</dbReference>
<feature type="compositionally biased region" description="Basic and acidic residues" evidence="5">
    <location>
        <begin position="109"/>
        <end position="118"/>
    </location>
</feature>
<feature type="domain" description="Sm" evidence="8">
    <location>
        <begin position="1"/>
        <end position="68"/>
    </location>
</feature>
<dbReference type="Pfam" id="PF12701">
    <property type="entry name" value="LSM14"/>
    <property type="match status" value="1"/>
</dbReference>
<evidence type="ECO:0000259" key="6">
    <source>
        <dbReference type="PROSITE" id="PS51385"/>
    </source>
</evidence>
<dbReference type="InterPro" id="IPR004443">
    <property type="entry name" value="YjeF_N_dom"/>
</dbReference>
<dbReference type="Pfam" id="PF09532">
    <property type="entry name" value="FDF"/>
    <property type="match status" value="1"/>
</dbReference>
<dbReference type="SMART" id="SM01271">
    <property type="entry name" value="LSM14"/>
    <property type="match status" value="1"/>
</dbReference>